<dbReference type="EMBL" id="VWXL01000086">
    <property type="protein sequence ID" value="MVB12315.1"/>
    <property type="molecule type" value="Genomic_DNA"/>
</dbReference>
<dbReference type="Pfam" id="PF13289">
    <property type="entry name" value="SIR2_2"/>
    <property type="match status" value="1"/>
</dbReference>
<name>A0A6N8I334_9FIRM</name>
<evidence type="ECO:0000313" key="1">
    <source>
        <dbReference type="EMBL" id="MVB12315.1"/>
    </source>
</evidence>
<evidence type="ECO:0000313" key="2">
    <source>
        <dbReference type="Proteomes" id="UP000469440"/>
    </source>
</evidence>
<organism evidence="1 2">
    <name type="scientific">Caproicibacter fermentans</name>
    <dbReference type="NCBI Taxonomy" id="2576756"/>
    <lineage>
        <taxon>Bacteria</taxon>
        <taxon>Bacillati</taxon>
        <taxon>Bacillota</taxon>
        <taxon>Clostridia</taxon>
        <taxon>Eubacteriales</taxon>
        <taxon>Acutalibacteraceae</taxon>
        <taxon>Caproicibacter</taxon>
    </lineage>
</organism>
<dbReference type="AlphaFoldDB" id="A0A6N8I334"/>
<proteinExistence type="predicted"/>
<accession>A0A6N8I334</accession>
<sequence length="392" mass="46075">MLAPEKRSILDIKAEPQSIKFLRAFIEVGLYLLYSYGDSYDIYHKSYINILEAKTRFEAINNFLGKWGEITTLKSTDAELATKEMHSLLFERPEYIVDLNDYFKNLEILKEQIRQKLVDIHLNVSLEDVFTSFDKAIILKEHNKKYTYLDMDSVRHSILRLFTYYFGKKTMEHSFKHPAYQRVISFVSQNLDNITIVSTNWDTLWEGYLNKSGINYNLCLNDKYYKFDSKKEERVSRDKSVKLIKLHGSINWFRCLDCGGLSIIEKQPYGKYLFDDSSSEECLICKKSSKGNSVLIQPEIITPTMIKSIDNQLYRNLWKSASFALMNADKIIFIGYSFPLADYEFRMLLQKNISENAEIDVVLHYTDNPQRIAKRDQHLKYLLPEERYLGNL</sequence>
<dbReference type="InterPro" id="IPR029035">
    <property type="entry name" value="DHS-like_NAD/FAD-binding_dom"/>
</dbReference>
<gene>
    <name evidence="1" type="ORF">CAFE_30480</name>
</gene>
<comment type="caution">
    <text evidence="1">The sequence shown here is derived from an EMBL/GenBank/DDBJ whole genome shotgun (WGS) entry which is preliminary data.</text>
</comment>
<dbReference type="SUPFAM" id="SSF52467">
    <property type="entry name" value="DHS-like NAD/FAD-binding domain"/>
    <property type="match status" value="1"/>
</dbReference>
<dbReference type="Proteomes" id="UP000469440">
    <property type="component" value="Unassembled WGS sequence"/>
</dbReference>
<keyword evidence="2" id="KW-1185">Reference proteome</keyword>
<protein>
    <submittedName>
        <fullName evidence="1">SIR2-like domain protein</fullName>
    </submittedName>
</protein>
<dbReference type="RefSeq" id="WP_156991104.1">
    <property type="nucleotide sequence ID" value="NZ_VWXL01000086.1"/>
</dbReference>
<reference evidence="1 2" key="1">
    <citation type="submission" date="2019-09" db="EMBL/GenBank/DDBJ databases">
        <title>Genome sequence of Clostridium sp. EA1.</title>
        <authorList>
            <person name="Poehlein A."/>
            <person name="Bengelsdorf F.R."/>
            <person name="Daniel R."/>
        </authorList>
    </citation>
    <scope>NUCLEOTIDE SEQUENCE [LARGE SCALE GENOMIC DNA]</scope>
    <source>
        <strain evidence="1 2">EA1</strain>
    </source>
</reference>
<dbReference type="OrthoDB" id="7054911at2"/>